<evidence type="ECO:0000313" key="2">
    <source>
        <dbReference type="EMBL" id="RSK34584.1"/>
    </source>
</evidence>
<comment type="caution">
    <text evidence="2">The sequence shown here is derived from an EMBL/GenBank/DDBJ whole genome shotgun (WGS) entry which is preliminary data.</text>
</comment>
<evidence type="ECO:0008006" key="4">
    <source>
        <dbReference type="Google" id="ProtNLM"/>
    </source>
</evidence>
<feature type="chain" id="PRO_5019008138" description="Ppx/GppA phosphatase domain-containing protein" evidence="1">
    <location>
        <begin position="22"/>
        <end position="420"/>
    </location>
</feature>
<keyword evidence="3" id="KW-1185">Reference proteome</keyword>
<feature type="signal peptide" evidence="1">
    <location>
        <begin position="1"/>
        <end position="21"/>
    </location>
</feature>
<evidence type="ECO:0000313" key="3">
    <source>
        <dbReference type="Proteomes" id="UP000280066"/>
    </source>
</evidence>
<keyword evidence="1" id="KW-0732">Signal</keyword>
<evidence type="ECO:0000256" key="1">
    <source>
        <dbReference type="SAM" id="SignalP"/>
    </source>
</evidence>
<dbReference type="OrthoDB" id="869058at2"/>
<organism evidence="2 3">
    <name type="scientific">Hymenobacter metallilatus</name>
    <dbReference type="NCBI Taxonomy" id="2493666"/>
    <lineage>
        <taxon>Bacteria</taxon>
        <taxon>Pseudomonadati</taxon>
        <taxon>Bacteroidota</taxon>
        <taxon>Cytophagia</taxon>
        <taxon>Cytophagales</taxon>
        <taxon>Hymenobacteraceae</taxon>
        <taxon>Hymenobacter</taxon>
    </lineage>
</organism>
<reference evidence="2 3" key="1">
    <citation type="submission" date="2018-12" db="EMBL/GenBank/DDBJ databases">
        <authorList>
            <person name="Feng G."/>
            <person name="Zhu H."/>
        </authorList>
    </citation>
    <scope>NUCLEOTIDE SEQUENCE [LARGE SCALE GENOMIC DNA]</scope>
    <source>
        <strain evidence="2 3">9PBR-2</strain>
    </source>
</reference>
<sequence>MRLYLYLLCFLLLAIGGQVHAQAPAGASAAAWFELRDNELRLHTGSQSQAVTKNVVLPNGTRLDYRTHTAVLADGRSVLLHEGDRVSLNGTINAAQQSAEQSAPTPAAAVAAPAAAAPATPAAAATLTPAAVAPPTVAPAVVPAVTARPTATAFTYQPAAPINGRLKGVVELGASGFNSFIVRIDGQKRWALERAEYGNSLVMENIATPDDVRRGLKAYIGQMLDYGVGGRDIHFVVSSGAALADVTKRIVPALKELGYVVHMVTTEQEGIYGLRAALPAGFSGRAFVLDVGSGNTKLAWLDHGQPRTADTYGAKYYQQQIDAATVAGSVRAAARQVPASQRATCFVLGGVPYELAKTSRQGQERYTQLLPPAEYTRSGGGAKLAAGLNIYSAVAETTGCQQFVFDWAANFTIGYLLTLP</sequence>
<gene>
    <name evidence="2" type="ORF">EI290_08135</name>
</gene>
<protein>
    <recommendedName>
        <fullName evidence="4">Ppx/GppA phosphatase domain-containing protein</fullName>
    </recommendedName>
</protein>
<dbReference type="AlphaFoldDB" id="A0A428JMZ3"/>
<accession>A0A428JMZ3</accession>
<proteinExistence type="predicted"/>
<dbReference type="EMBL" id="RWIS01000004">
    <property type="protein sequence ID" value="RSK34584.1"/>
    <property type="molecule type" value="Genomic_DNA"/>
</dbReference>
<name>A0A428JMZ3_9BACT</name>
<dbReference type="Proteomes" id="UP000280066">
    <property type="component" value="Unassembled WGS sequence"/>
</dbReference>
<dbReference type="RefSeq" id="WP_148103624.1">
    <property type="nucleotide sequence ID" value="NZ_RWIS01000004.1"/>
</dbReference>